<dbReference type="eggNOG" id="COG1696">
    <property type="taxonomic scope" value="Bacteria"/>
</dbReference>
<evidence type="ECO:0000256" key="8">
    <source>
        <dbReference type="ARBA" id="ARBA00022841"/>
    </source>
</evidence>
<feature type="transmembrane region" description="Helical" evidence="14">
    <location>
        <begin position="29"/>
        <end position="61"/>
    </location>
</feature>
<keyword evidence="11 13" id="KW-0012">Acyltransferase</keyword>
<dbReference type="GO" id="GO:0005886">
    <property type="term" value="C:plasma membrane"/>
    <property type="evidence" value="ECO:0007669"/>
    <property type="project" value="UniProtKB-SubCell"/>
</dbReference>
<dbReference type="EMBL" id="ARYJ01000004">
    <property type="protein sequence ID" value="KCZ89283.1"/>
    <property type="molecule type" value="Genomic_DNA"/>
</dbReference>
<comment type="subcellular location">
    <subcellularLocation>
        <location evidence="1">Cell membrane</location>
        <topology evidence="1">Multi-pass membrane protein</topology>
    </subcellularLocation>
</comment>
<comment type="pathway">
    <text evidence="2">Glycan biosynthesis; alginate biosynthesis.</text>
</comment>
<feature type="transmembrane region" description="Helical" evidence="14">
    <location>
        <begin position="116"/>
        <end position="134"/>
    </location>
</feature>
<evidence type="ECO:0000256" key="2">
    <source>
        <dbReference type="ARBA" id="ARBA00005182"/>
    </source>
</evidence>
<dbReference type="RefSeq" id="WP_035580616.1">
    <property type="nucleotide sequence ID" value="NZ_ARYJ01000004.1"/>
</dbReference>
<evidence type="ECO:0000256" key="14">
    <source>
        <dbReference type="SAM" id="Phobius"/>
    </source>
</evidence>
<dbReference type="PANTHER" id="PTHR13285:SF23">
    <property type="entry name" value="TEICHOIC ACID D-ALANYLTRANSFERASE"/>
    <property type="match status" value="1"/>
</dbReference>
<evidence type="ECO:0000256" key="7">
    <source>
        <dbReference type="ARBA" id="ARBA00022692"/>
    </source>
</evidence>
<dbReference type="Pfam" id="PF03062">
    <property type="entry name" value="MBOAT"/>
    <property type="match status" value="1"/>
</dbReference>
<comment type="similarity">
    <text evidence="3 13">Belongs to the membrane-bound acyltransferase family.</text>
</comment>
<evidence type="ECO:0000256" key="13">
    <source>
        <dbReference type="PIRNR" id="PIRNR016636"/>
    </source>
</evidence>
<dbReference type="PANTHER" id="PTHR13285">
    <property type="entry name" value="ACYLTRANSFERASE"/>
    <property type="match status" value="1"/>
</dbReference>
<evidence type="ECO:0000256" key="10">
    <source>
        <dbReference type="ARBA" id="ARBA00023136"/>
    </source>
</evidence>
<accession>A0A059FFJ6</accession>
<evidence type="ECO:0000256" key="11">
    <source>
        <dbReference type="ARBA" id="ARBA00023315"/>
    </source>
</evidence>
<dbReference type="InterPro" id="IPR004299">
    <property type="entry name" value="MBOAT_fam"/>
</dbReference>
<dbReference type="STRING" id="1280952.HJA_08297"/>
<feature type="transmembrane region" description="Helical" evidence="14">
    <location>
        <begin position="6"/>
        <end position="22"/>
    </location>
</feature>
<evidence type="ECO:0000256" key="5">
    <source>
        <dbReference type="ARBA" id="ARBA00022475"/>
    </source>
</evidence>
<evidence type="ECO:0000313" key="15">
    <source>
        <dbReference type="EMBL" id="KCZ89283.1"/>
    </source>
</evidence>
<keyword evidence="6 13" id="KW-0808">Transferase</keyword>
<dbReference type="PIRSF" id="PIRSF500217">
    <property type="entry name" value="AlgI"/>
    <property type="match status" value="1"/>
</dbReference>
<evidence type="ECO:0000256" key="9">
    <source>
        <dbReference type="ARBA" id="ARBA00022989"/>
    </source>
</evidence>
<dbReference type="PIRSF" id="PIRSF016636">
    <property type="entry name" value="AlgI_DltB"/>
    <property type="match status" value="1"/>
</dbReference>
<organism evidence="15 16">
    <name type="scientific">Hyphomonas jannaschiana VP2</name>
    <dbReference type="NCBI Taxonomy" id="1280952"/>
    <lineage>
        <taxon>Bacteria</taxon>
        <taxon>Pseudomonadati</taxon>
        <taxon>Pseudomonadota</taxon>
        <taxon>Alphaproteobacteria</taxon>
        <taxon>Hyphomonadales</taxon>
        <taxon>Hyphomonadaceae</taxon>
        <taxon>Hyphomonas</taxon>
    </lineage>
</organism>
<evidence type="ECO:0000256" key="4">
    <source>
        <dbReference type="ARBA" id="ARBA00016084"/>
    </source>
</evidence>
<gene>
    <name evidence="15" type="ORF">HJA_08297</name>
</gene>
<reference evidence="15 16" key="1">
    <citation type="journal article" date="2014" name="Antonie Van Leeuwenhoek">
        <title>Hyphomonas beringensis sp. nov. and Hyphomonas chukchiensis sp. nov., isolated from surface seawater of the Bering Sea and Chukchi Sea.</title>
        <authorList>
            <person name="Li C."/>
            <person name="Lai Q."/>
            <person name="Li G."/>
            <person name="Dong C."/>
            <person name="Wang J."/>
            <person name="Liao Y."/>
            <person name="Shao Z."/>
        </authorList>
    </citation>
    <scope>NUCLEOTIDE SEQUENCE [LARGE SCALE GENOMIC DNA]</scope>
    <source>
        <strain evidence="15 16">VP2</strain>
    </source>
</reference>
<evidence type="ECO:0000256" key="1">
    <source>
        <dbReference type="ARBA" id="ARBA00004651"/>
    </source>
</evidence>
<keyword evidence="9 14" id="KW-1133">Transmembrane helix</keyword>
<evidence type="ECO:0000256" key="3">
    <source>
        <dbReference type="ARBA" id="ARBA00010323"/>
    </source>
</evidence>
<dbReference type="PATRIC" id="fig|1280952.3.peg.1649"/>
<dbReference type="GO" id="GO:0016746">
    <property type="term" value="F:acyltransferase activity"/>
    <property type="evidence" value="ECO:0007669"/>
    <property type="project" value="UniProtKB-KW"/>
</dbReference>
<keyword evidence="16" id="KW-1185">Reference proteome</keyword>
<keyword evidence="5 13" id="KW-1003">Cell membrane</keyword>
<sequence length="467" mass="53065">MLFTELRFFAFYAIVFALYWVLRQQRQRVLVLTIASFIFYGAWDWRFLGLILFVIGVAYIAQRALLHEALQTKRRWIIGLAVGLMLTTLGVFKYFDFFADSLVALLQTLGIPVSQPLVQIILPVGISFFTFQAIGYVVDVARKEFDEPEDLLSVAFFIAFFPQLVAGPIVRALDFFPQIKDKKLLRDVPWSGVIVMFAGGFFKKAVIADNLARFYVDPVFAEPGAYTNEAIILGVFAYAAQIYCDFSGYSDMAIAVSRSFGFQLPVNFKAPYFSTSITVFWRRWHISLSHWLRDYLYISLGGNRGGNVKTYRNLMLTMVLGGLWHGASWNFLFWGYIHGAILTIERLFNIPRLSEKNSILRLLFGALTFYLVCIAWVFFRSANFEVSTFMVSSMLGGKNSGSMTFSAVDWGLMAGLLGLHYLVFRFKIGMRIASWPAPIVAALAGLWIAILLPLIPNEAQPFIYFQF</sequence>
<dbReference type="InterPro" id="IPR024194">
    <property type="entry name" value="Ac/AlaTfrase_AlgI/DltB"/>
</dbReference>
<dbReference type="InterPro" id="IPR051085">
    <property type="entry name" value="MB_O-acyltransferase"/>
</dbReference>
<dbReference type="GO" id="GO:0042121">
    <property type="term" value="P:alginic acid biosynthetic process"/>
    <property type="evidence" value="ECO:0007669"/>
    <property type="project" value="UniProtKB-KW"/>
</dbReference>
<evidence type="ECO:0000313" key="16">
    <source>
        <dbReference type="Proteomes" id="UP000024816"/>
    </source>
</evidence>
<evidence type="ECO:0000256" key="12">
    <source>
        <dbReference type="ARBA" id="ARBA00031030"/>
    </source>
</evidence>
<protein>
    <recommendedName>
        <fullName evidence="4">Probable alginate O-acetylase AlgI</fullName>
    </recommendedName>
    <alternativeName>
        <fullName evidence="12">Alginate biosynthesis protein AlgI</fullName>
    </alternativeName>
</protein>
<feature type="transmembrane region" description="Helical" evidence="14">
    <location>
        <begin position="435"/>
        <end position="455"/>
    </location>
</feature>
<dbReference type="AlphaFoldDB" id="A0A059FFJ6"/>
<feature type="transmembrane region" description="Helical" evidence="14">
    <location>
        <begin position="314"/>
        <end position="337"/>
    </location>
</feature>
<dbReference type="OrthoDB" id="139172at2"/>
<feature type="transmembrane region" description="Helical" evidence="14">
    <location>
        <begin position="154"/>
        <end position="176"/>
    </location>
</feature>
<evidence type="ECO:0000256" key="6">
    <source>
        <dbReference type="ARBA" id="ARBA00022679"/>
    </source>
</evidence>
<feature type="transmembrane region" description="Helical" evidence="14">
    <location>
        <begin position="76"/>
        <end position="95"/>
    </location>
</feature>
<comment type="caution">
    <text evidence="15">The sequence shown here is derived from an EMBL/GenBank/DDBJ whole genome shotgun (WGS) entry which is preliminary data.</text>
</comment>
<keyword evidence="8" id="KW-0016">Alginate biosynthesis</keyword>
<name>A0A059FFJ6_9PROT</name>
<feature type="transmembrane region" description="Helical" evidence="14">
    <location>
        <begin position="399"/>
        <end position="423"/>
    </location>
</feature>
<keyword evidence="10 13" id="KW-0472">Membrane</keyword>
<feature type="transmembrane region" description="Helical" evidence="14">
    <location>
        <begin position="188"/>
        <end position="207"/>
    </location>
</feature>
<dbReference type="InterPro" id="IPR028362">
    <property type="entry name" value="AlgI"/>
</dbReference>
<keyword evidence="7 14" id="KW-0812">Transmembrane</keyword>
<proteinExistence type="inferred from homology"/>
<dbReference type="Proteomes" id="UP000024816">
    <property type="component" value="Unassembled WGS sequence"/>
</dbReference>
<feature type="transmembrane region" description="Helical" evidence="14">
    <location>
        <begin position="358"/>
        <end position="379"/>
    </location>
</feature>